<name>A0A8S5Q1B5_9CAUD</name>
<dbReference type="EMBL" id="BK015552">
    <property type="protein sequence ID" value="DAE12453.1"/>
    <property type="molecule type" value="Genomic_DNA"/>
</dbReference>
<proteinExistence type="predicted"/>
<accession>A0A8S5Q1B5</accession>
<protein>
    <submittedName>
        <fullName evidence="1">Uncharacterized protein</fullName>
    </submittedName>
</protein>
<organism evidence="1">
    <name type="scientific">CrAss-like virus sp. ctjK323</name>
    <dbReference type="NCBI Taxonomy" id="2825839"/>
    <lineage>
        <taxon>Viruses</taxon>
        <taxon>Duplodnaviria</taxon>
        <taxon>Heunggongvirae</taxon>
        <taxon>Uroviricota</taxon>
        <taxon>Caudoviricetes</taxon>
        <taxon>Crassvirales</taxon>
    </lineage>
</organism>
<reference evidence="1" key="1">
    <citation type="journal article" date="2021" name="Proc. Natl. Acad. Sci. U.S.A.">
        <title>A Catalog of Tens of Thousands of Viruses from Human Metagenomes Reveals Hidden Associations with Chronic Diseases.</title>
        <authorList>
            <person name="Tisza M.J."/>
            <person name="Buck C.B."/>
        </authorList>
    </citation>
    <scope>NUCLEOTIDE SEQUENCE</scope>
    <source>
        <strain evidence="1">CtjK323</strain>
    </source>
</reference>
<sequence length="62" mass="7134">MSQLPKEGIFIRRGKKVIVCNSYGGNTCRLCTFYNKSIYDSRCTIPNKCTLGKDLYYKEVTD</sequence>
<evidence type="ECO:0000313" key="1">
    <source>
        <dbReference type="EMBL" id="DAE12453.1"/>
    </source>
</evidence>